<keyword evidence="2" id="KW-0808">Transferase</keyword>
<dbReference type="RefSeq" id="WP_100271225.1">
    <property type="nucleotide sequence ID" value="NZ_CP024445.1"/>
</dbReference>
<geneLocation type="plasmid" evidence="3">
    <name>pnp7-2</name>
</geneLocation>
<organism evidence="2 3">
    <name type="scientific">Faucicola osloensis</name>
    <name type="common">Moraxella osloensis</name>
    <dbReference type="NCBI Taxonomy" id="34062"/>
    <lineage>
        <taxon>Bacteria</taxon>
        <taxon>Pseudomonadati</taxon>
        <taxon>Pseudomonadota</taxon>
        <taxon>Gammaproteobacteria</taxon>
        <taxon>Moraxellales</taxon>
        <taxon>Moraxellaceae</taxon>
        <taxon>Faucicola</taxon>
    </lineage>
</organism>
<dbReference type="EMBL" id="CP024445">
    <property type="protein sequence ID" value="ATR79899.1"/>
    <property type="molecule type" value="Genomic_DNA"/>
</dbReference>
<dbReference type="InterPro" id="IPR002818">
    <property type="entry name" value="DJ-1/PfpI"/>
</dbReference>
<accession>A0A2D2LXY8</accession>
<evidence type="ECO:0000313" key="3">
    <source>
        <dbReference type="Proteomes" id="UP000229340"/>
    </source>
</evidence>
<reference evidence="3" key="1">
    <citation type="submission" date="2017-10" db="EMBL/GenBank/DDBJ databases">
        <title>Complete genome sequence of Moraxella osloensis NP7 isolated from human skin.</title>
        <authorList>
            <person name="Lee K."/>
            <person name="Lim J.Y."/>
            <person name="Hwang I."/>
        </authorList>
    </citation>
    <scope>NUCLEOTIDE SEQUENCE [LARGE SCALE GENOMIC DNA]</scope>
    <source>
        <strain evidence="3">NP7</strain>
        <plasmid evidence="3">pnp7-2</plasmid>
    </source>
</reference>
<dbReference type="PANTHER" id="PTHR43130">
    <property type="entry name" value="ARAC-FAMILY TRANSCRIPTIONAL REGULATOR"/>
    <property type="match status" value="1"/>
</dbReference>
<evidence type="ECO:0000259" key="1">
    <source>
        <dbReference type="Pfam" id="PF01965"/>
    </source>
</evidence>
<dbReference type="CDD" id="cd03139">
    <property type="entry name" value="GATase1_PfpI_2"/>
    <property type="match status" value="1"/>
</dbReference>
<dbReference type="Gene3D" id="3.40.50.880">
    <property type="match status" value="1"/>
</dbReference>
<proteinExistence type="predicted"/>
<dbReference type="GO" id="GO:0006355">
    <property type="term" value="P:regulation of DNA-templated transcription"/>
    <property type="evidence" value="ECO:0007669"/>
    <property type="project" value="TreeGrafter"/>
</dbReference>
<dbReference type="InterPro" id="IPR052158">
    <property type="entry name" value="INH-QAR"/>
</dbReference>
<dbReference type="Pfam" id="PF01965">
    <property type="entry name" value="DJ-1_PfpI"/>
    <property type="match status" value="1"/>
</dbReference>
<gene>
    <name evidence="2" type="ORF">NP7_11125</name>
</gene>
<dbReference type="GO" id="GO:0016740">
    <property type="term" value="F:transferase activity"/>
    <property type="evidence" value="ECO:0007669"/>
    <property type="project" value="UniProtKB-KW"/>
</dbReference>
<name>A0A2D2LXY8_FAUOS</name>
<dbReference type="Proteomes" id="UP000229340">
    <property type="component" value="Plasmid pNP7-2"/>
</dbReference>
<evidence type="ECO:0000313" key="2">
    <source>
        <dbReference type="EMBL" id="ATR79899.1"/>
    </source>
</evidence>
<dbReference type="PANTHER" id="PTHR43130:SF14">
    <property type="entry name" value="DJ-1_PFPI DOMAIN-CONTAINING PROTEIN"/>
    <property type="match status" value="1"/>
</dbReference>
<dbReference type="SUPFAM" id="SSF52317">
    <property type="entry name" value="Class I glutamine amidotransferase-like"/>
    <property type="match status" value="1"/>
</dbReference>
<protein>
    <submittedName>
        <fullName evidence="2">Glutamine amidotransferase</fullName>
    </submittedName>
</protein>
<keyword evidence="2" id="KW-0315">Glutamine amidotransferase</keyword>
<sequence length="191" mass="21211">MKTIAIYIYDNAEVLDFAGPFEVFSTAKRLAKLDWNVILIAETLNPVVARGGFKVIPDYSIDNHPNIDVLVVVGGIHTEEVKKTNIIEWIAQTAPKTQWLASVCTGAFLLAKAHLLDHLTVTTHWEDIADLAKDYPTLNVVSNQRWIKNGNTFTSAGISAGIDMSLQLVSELTSHELATKTARQMDYKMKN</sequence>
<dbReference type="AlphaFoldDB" id="A0A2D2LXY8"/>
<dbReference type="InterPro" id="IPR029062">
    <property type="entry name" value="Class_I_gatase-like"/>
</dbReference>
<feature type="domain" description="DJ-1/PfpI" evidence="1">
    <location>
        <begin position="2"/>
        <end position="170"/>
    </location>
</feature>
<keyword evidence="2" id="KW-0614">Plasmid</keyword>